<accession>A0ABU1AIW1</accession>
<dbReference type="Proteomes" id="UP001243717">
    <property type="component" value="Unassembled WGS sequence"/>
</dbReference>
<proteinExistence type="predicted"/>
<evidence type="ECO:0000313" key="3">
    <source>
        <dbReference type="Proteomes" id="UP001243717"/>
    </source>
</evidence>
<evidence type="ECO:0000256" key="1">
    <source>
        <dbReference type="SAM" id="Phobius"/>
    </source>
</evidence>
<reference evidence="2 3" key="1">
    <citation type="submission" date="2023-04" db="EMBL/GenBank/DDBJ databases">
        <title>A novel bacteria isolated from coastal sediment.</title>
        <authorList>
            <person name="Liu X.-J."/>
            <person name="Du Z.-J."/>
        </authorList>
    </citation>
    <scope>NUCLEOTIDE SEQUENCE [LARGE SCALE GENOMIC DNA]</scope>
    <source>
        <strain evidence="2 3">SDUM461004</strain>
    </source>
</reference>
<evidence type="ECO:0000313" key="2">
    <source>
        <dbReference type="EMBL" id="MDQ8194757.1"/>
    </source>
</evidence>
<keyword evidence="3" id="KW-1185">Reference proteome</keyword>
<comment type="caution">
    <text evidence="2">The sequence shown here is derived from an EMBL/GenBank/DDBJ whole genome shotgun (WGS) entry which is preliminary data.</text>
</comment>
<keyword evidence="1" id="KW-0472">Membrane</keyword>
<dbReference type="EMBL" id="JARXIC010000014">
    <property type="protein sequence ID" value="MDQ8194757.1"/>
    <property type="molecule type" value="Genomic_DNA"/>
</dbReference>
<feature type="transmembrane region" description="Helical" evidence="1">
    <location>
        <begin position="21"/>
        <end position="44"/>
    </location>
</feature>
<name>A0ABU1AIW1_9BACT</name>
<protein>
    <recommendedName>
        <fullName evidence="4">Type II secretion system protein K</fullName>
    </recommendedName>
</protein>
<keyword evidence="1" id="KW-1133">Transmembrane helix</keyword>
<organism evidence="2 3">
    <name type="scientific">Thalassobacterium sedimentorum</name>
    <dbReference type="NCBI Taxonomy" id="3041258"/>
    <lineage>
        <taxon>Bacteria</taxon>
        <taxon>Pseudomonadati</taxon>
        <taxon>Verrucomicrobiota</taxon>
        <taxon>Opitutia</taxon>
        <taxon>Puniceicoccales</taxon>
        <taxon>Coraliomargaritaceae</taxon>
        <taxon>Thalassobacterium</taxon>
    </lineage>
</organism>
<keyword evidence="1" id="KW-0812">Transmembrane</keyword>
<sequence length="320" mass="34910">MNVMQNTKLSQSQLNQSSRGFALVIALSLMAFVLLLAISLTQLISVETQSATISKQTKIARANALLGLQVALGELQRSTGADTRVTAEARILDSDPDTEIADDILHPHWNGVWNVNEMTGQRELFTWLVSGNESLSTQDTDFLSAETAVLSEDDSVELLGSESAGSSAETVRAQKVSVDAGHYAYWVSGEQTKALLNIGKEELRSLPAFPETITRQFQFDHLNLTSDPSDSTTIRKSQSLEQAALALGLDDDVLKEYYFDVTTLSRGLLTDAQQGGLTLDLTALLSMDDLPSGYEVSRFIPAIIQSKPIIGRHNRRHGTI</sequence>
<gene>
    <name evidence="2" type="ORF">QEH59_09995</name>
</gene>
<evidence type="ECO:0008006" key="4">
    <source>
        <dbReference type="Google" id="ProtNLM"/>
    </source>
</evidence>